<reference evidence="1" key="1">
    <citation type="journal article" date="2020" name="Nature">
        <title>Giant virus diversity and host interactions through global metagenomics.</title>
        <authorList>
            <person name="Schulz F."/>
            <person name="Roux S."/>
            <person name="Paez-Espino D."/>
            <person name="Jungbluth S."/>
            <person name="Walsh D.A."/>
            <person name="Denef V.J."/>
            <person name="McMahon K.D."/>
            <person name="Konstantinidis K.T."/>
            <person name="Eloe-Fadrosh E.A."/>
            <person name="Kyrpides N.C."/>
            <person name="Woyke T."/>
        </authorList>
    </citation>
    <scope>NUCLEOTIDE SEQUENCE</scope>
    <source>
        <strain evidence="1">GVMAG-S-1016704-121</strain>
    </source>
</reference>
<proteinExistence type="predicted"/>
<name>A0A6C0LRY6_9ZZZZ</name>
<sequence length="103" mass="11297">MSSDSSLNAILKSFGYDSIEEFDREDAAKLAATGCSSWTAVNKRNDEISLDATGCSSWTDVNKRNDEIALDATGCSSWTEVNAAKKCRGLTKFIKEQYPDTPF</sequence>
<accession>A0A6C0LRY6</accession>
<dbReference type="EMBL" id="MN740558">
    <property type="protein sequence ID" value="QHU33519.1"/>
    <property type="molecule type" value="Genomic_DNA"/>
</dbReference>
<organism evidence="1">
    <name type="scientific">viral metagenome</name>
    <dbReference type="NCBI Taxonomy" id="1070528"/>
    <lineage>
        <taxon>unclassified sequences</taxon>
        <taxon>metagenomes</taxon>
        <taxon>organismal metagenomes</taxon>
    </lineage>
</organism>
<evidence type="ECO:0000313" key="1">
    <source>
        <dbReference type="EMBL" id="QHU33519.1"/>
    </source>
</evidence>
<dbReference type="AlphaFoldDB" id="A0A6C0LRY6"/>
<protein>
    <submittedName>
        <fullName evidence="1">Uncharacterized protein</fullName>
    </submittedName>
</protein>